<organism evidence="5 6">
    <name type="scientific">Cyclostephanos tholiformis</name>
    <dbReference type="NCBI Taxonomy" id="382380"/>
    <lineage>
        <taxon>Eukaryota</taxon>
        <taxon>Sar</taxon>
        <taxon>Stramenopiles</taxon>
        <taxon>Ochrophyta</taxon>
        <taxon>Bacillariophyta</taxon>
        <taxon>Coscinodiscophyceae</taxon>
        <taxon>Thalassiosirophycidae</taxon>
        <taxon>Stephanodiscales</taxon>
        <taxon>Stephanodiscaceae</taxon>
        <taxon>Cyclostephanos</taxon>
    </lineage>
</organism>
<feature type="domain" description="N-acetyltransferase" evidence="4">
    <location>
        <begin position="381"/>
        <end position="487"/>
    </location>
</feature>
<dbReference type="AlphaFoldDB" id="A0ABD3SR67"/>
<evidence type="ECO:0000313" key="5">
    <source>
        <dbReference type="EMBL" id="KAL3827102.1"/>
    </source>
</evidence>
<gene>
    <name evidence="5" type="ORF">ACHAXA_002337</name>
</gene>
<name>A0ABD3SR67_9STRA</name>
<feature type="region of interest" description="Disordered" evidence="3">
    <location>
        <begin position="76"/>
        <end position="99"/>
    </location>
</feature>
<dbReference type="InterPro" id="IPR051556">
    <property type="entry name" value="N-term/lysine_N-AcTrnsfr"/>
</dbReference>
<evidence type="ECO:0000256" key="1">
    <source>
        <dbReference type="ARBA" id="ARBA00022679"/>
    </source>
</evidence>
<dbReference type="EMBL" id="JALLPB020000008">
    <property type="protein sequence ID" value="KAL3827102.1"/>
    <property type="molecule type" value="Genomic_DNA"/>
</dbReference>
<dbReference type="PANTHER" id="PTHR42919:SF8">
    <property type="entry name" value="N-ALPHA-ACETYLTRANSFERASE 50"/>
    <property type="match status" value="1"/>
</dbReference>
<dbReference type="PROSITE" id="PS51186">
    <property type="entry name" value="GNAT"/>
    <property type="match status" value="1"/>
</dbReference>
<dbReference type="GO" id="GO:0016746">
    <property type="term" value="F:acyltransferase activity"/>
    <property type="evidence" value="ECO:0007669"/>
    <property type="project" value="UniProtKB-KW"/>
</dbReference>
<dbReference type="Proteomes" id="UP001530377">
    <property type="component" value="Unassembled WGS sequence"/>
</dbReference>
<dbReference type="Pfam" id="PF00583">
    <property type="entry name" value="Acetyltransf_1"/>
    <property type="match status" value="1"/>
</dbReference>
<dbReference type="CDD" id="cd04301">
    <property type="entry name" value="NAT_SF"/>
    <property type="match status" value="1"/>
</dbReference>
<accession>A0ABD3SR67</accession>
<evidence type="ECO:0000259" key="4">
    <source>
        <dbReference type="PROSITE" id="PS51186"/>
    </source>
</evidence>
<evidence type="ECO:0000313" key="6">
    <source>
        <dbReference type="Proteomes" id="UP001530377"/>
    </source>
</evidence>
<sequence>MSEIDCSGRFVSSCILQDEQDVNLDEIHDTEGYTCNENKIEREDSLNDYDSDKTKIRNAMANNAYFRRVRIAGTTKRSSTSTGRSLQAMAHVSKSKRVGRDQSVGAMTKVLGTVRLAALAAASVTEDVQSFGNKSHGNTSLTFGDAPTSKLFPHKWKNLIQSAVGDMLSSQDSLIQQQSVNVASFTESHNTSPPPGTTSMGILGEVVQEQFPNIPPLPGAVLVGNPRNSDVSQVTVRSSIPHSSDDTHIANLRLSVFSRFDKEQQRIFRNRSVEVLNIRRRRGAVVLVAEEILGGNRMNHPYLNEMHSRIEKGHEFGAKNNHQFTDNSILDTPSQSLTVRPGRDVTVTYVSSGVAVDTSTLNTNELSIIGSVECSHQEFRGTMLGDARPKGSLMYVTEVAVRTDARRCGAGSKLMRAVDKVAVLRNVETIYLHVDVTNRAACAMYEKCGYHYLDKREPIYAQFTASLNLHDGAHHGRTHYLMCKNLIERTTWLEDDDSRWYSFADE</sequence>
<reference evidence="5 6" key="1">
    <citation type="submission" date="2024-10" db="EMBL/GenBank/DDBJ databases">
        <title>Updated reference genomes for cyclostephanoid diatoms.</title>
        <authorList>
            <person name="Roberts W.R."/>
            <person name="Alverson A.J."/>
        </authorList>
    </citation>
    <scope>NUCLEOTIDE SEQUENCE [LARGE SCALE GENOMIC DNA]</scope>
    <source>
        <strain evidence="5 6">AJA228-03</strain>
    </source>
</reference>
<dbReference type="PANTHER" id="PTHR42919">
    <property type="entry name" value="N-ALPHA-ACETYLTRANSFERASE"/>
    <property type="match status" value="1"/>
</dbReference>
<evidence type="ECO:0000256" key="2">
    <source>
        <dbReference type="ARBA" id="ARBA00023315"/>
    </source>
</evidence>
<dbReference type="InterPro" id="IPR016181">
    <property type="entry name" value="Acyl_CoA_acyltransferase"/>
</dbReference>
<keyword evidence="2" id="KW-0012">Acyltransferase</keyword>
<keyword evidence="6" id="KW-1185">Reference proteome</keyword>
<keyword evidence="1" id="KW-0808">Transferase</keyword>
<proteinExistence type="predicted"/>
<protein>
    <recommendedName>
        <fullName evidence="4">N-acetyltransferase domain-containing protein</fullName>
    </recommendedName>
</protein>
<feature type="compositionally biased region" description="Low complexity" evidence="3">
    <location>
        <begin position="76"/>
        <end position="85"/>
    </location>
</feature>
<comment type="caution">
    <text evidence="5">The sequence shown here is derived from an EMBL/GenBank/DDBJ whole genome shotgun (WGS) entry which is preliminary data.</text>
</comment>
<dbReference type="InterPro" id="IPR000182">
    <property type="entry name" value="GNAT_dom"/>
</dbReference>
<dbReference type="SUPFAM" id="SSF55729">
    <property type="entry name" value="Acyl-CoA N-acyltransferases (Nat)"/>
    <property type="match status" value="1"/>
</dbReference>
<dbReference type="Gene3D" id="3.40.630.30">
    <property type="match status" value="1"/>
</dbReference>
<evidence type="ECO:0000256" key="3">
    <source>
        <dbReference type="SAM" id="MobiDB-lite"/>
    </source>
</evidence>